<dbReference type="InterPro" id="IPR022398">
    <property type="entry name" value="Peptidase_S8_His-AS"/>
</dbReference>
<comment type="caution">
    <text evidence="9">The sequence shown here is derived from an EMBL/GenBank/DDBJ whole genome shotgun (WGS) entry which is preliminary data.</text>
</comment>
<dbReference type="PANTHER" id="PTHR43806">
    <property type="entry name" value="PEPTIDASE S8"/>
    <property type="match status" value="1"/>
</dbReference>
<dbReference type="InterPro" id="IPR023827">
    <property type="entry name" value="Peptidase_S8_Asp-AS"/>
</dbReference>
<evidence type="ECO:0000256" key="4">
    <source>
        <dbReference type="ARBA" id="ARBA00022801"/>
    </source>
</evidence>
<dbReference type="InterPro" id="IPR015500">
    <property type="entry name" value="Peptidase_S8_subtilisin-rel"/>
</dbReference>
<feature type="active site" description="Charge relay system" evidence="6">
    <location>
        <position position="25"/>
    </location>
</feature>
<evidence type="ECO:0000256" key="2">
    <source>
        <dbReference type="ARBA" id="ARBA00022670"/>
    </source>
</evidence>
<dbReference type="EMBL" id="JBHLSW010000006">
    <property type="protein sequence ID" value="MFC0634103.1"/>
    <property type="molecule type" value="Genomic_DNA"/>
</dbReference>
<evidence type="ECO:0000256" key="5">
    <source>
        <dbReference type="ARBA" id="ARBA00022825"/>
    </source>
</evidence>
<dbReference type="PROSITE" id="PS00137">
    <property type="entry name" value="SUBTILASE_HIS"/>
    <property type="match status" value="1"/>
</dbReference>
<evidence type="ECO:0000259" key="8">
    <source>
        <dbReference type="Pfam" id="PF00082"/>
    </source>
</evidence>
<dbReference type="PROSITE" id="PS00138">
    <property type="entry name" value="SUBTILASE_SER"/>
    <property type="match status" value="1"/>
</dbReference>
<dbReference type="PANTHER" id="PTHR43806:SF11">
    <property type="entry name" value="CEREVISIN-RELATED"/>
    <property type="match status" value="1"/>
</dbReference>
<dbReference type="CDD" id="cd04848">
    <property type="entry name" value="Peptidases_S8_Autotransporter_serine_protease_like"/>
    <property type="match status" value="1"/>
</dbReference>
<keyword evidence="4 6" id="KW-0378">Hydrolase</keyword>
<evidence type="ECO:0000256" key="7">
    <source>
        <dbReference type="RuleBase" id="RU003355"/>
    </source>
</evidence>
<gene>
    <name evidence="9" type="ORF">ACFFGE_09455</name>
</gene>
<protein>
    <submittedName>
        <fullName evidence="9">S8 family peptidase</fullName>
        <ecNumber evidence="9">3.4.-.-</ecNumber>
    </submittedName>
</protein>
<feature type="active site" description="Charge relay system" evidence="6">
    <location>
        <position position="230"/>
    </location>
</feature>
<dbReference type="PROSITE" id="PS51892">
    <property type="entry name" value="SUBTILASE"/>
    <property type="match status" value="1"/>
</dbReference>
<dbReference type="EC" id="3.4.-.-" evidence="9"/>
<dbReference type="Gene3D" id="3.40.50.200">
    <property type="entry name" value="Peptidase S8/S53 domain"/>
    <property type="match status" value="1"/>
</dbReference>
<keyword evidence="5 6" id="KW-0720">Serine protease</keyword>
<evidence type="ECO:0000256" key="3">
    <source>
        <dbReference type="ARBA" id="ARBA00022729"/>
    </source>
</evidence>
<feature type="domain" description="Peptidase S8/S53" evidence="8">
    <location>
        <begin position="16"/>
        <end position="278"/>
    </location>
</feature>
<dbReference type="PROSITE" id="PS00136">
    <property type="entry name" value="SUBTILASE_ASP"/>
    <property type="match status" value="1"/>
</dbReference>
<dbReference type="InterPro" id="IPR000209">
    <property type="entry name" value="Peptidase_S8/S53_dom"/>
</dbReference>
<feature type="active site" description="Charge relay system" evidence="6">
    <location>
        <position position="59"/>
    </location>
</feature>
<accession>A0ABV6R698</accession>
<reference evidence="9 10" key="1">
    <citation type="submission" date="2024-09" db="EMBL/GenBank/DDBJ databases">
        <authorList>
            <person name="Sun Q."/>
            <person name="Mori K."/>
        </authorList>
    </citation>
    <scope>NUCLEOTIDE SEQUENCE [LARGE SCALE GENOMIC DNA]</scope>
    <source>
        <strain evidence="9 10">NCAIM B.02621</strain>
    </source>
</reference>
<dbReference type="RefSeq" id="WP_376836094.1">
    <property type="nucleotide sequence ID" value="NZ_JBHLSW010000006.1"/>
</dbReference>
<evidence type="ECO:0000313" key="10">
    <source>
        <dbReference type="Proteomes" id="UP001589906"/>
    </source>
</evidence>
<dbReference type="InterPro" id="IPR034061">
    <property type="entry name" value="Peptidases_S8_Autotransporter"/>
</dbReference>
<dbReference type="Proteomes" id="UP001589906">
    <property type="component" value="Unassembled WGS sequence"/>
</dbReference>
<organism evidence="9 10">
    <name type="scientific">Brevundimonas balnearis</name>
    <dbReference type="NCBI Taxonomy" id="1572858"/>
    <lineage>
        <taxon>Bacteria</taxon>
        <taxon>Pseudomonadati</taxon>
        <taxon>Pseudomonadota</taxon>
        <taxon>Alphaproteobacteria</taxon>
        <taxon>Caulobacterales</taxon>
        <taxon>Caulobacteraceae</taxon>
        <taxon>Brevundimonas</taxon>
    </lineage>
</organism>
<dbReference type="GO" id="GO:0016787">
    <property type="term" value="F:hydrolase activity"/>
    <property type="evidence" value="ECO:0007669"/>
    <property type="project" value="UniProtKB-KW"/>
</dbReference>
<keyword evidence="3" id="KW-0732">Signal</keyword>
<name>A0ABV6R698_9CAUL</name>
<proteinExistence type="inferred from homology"/>
<evidence type="ECO:0000256" key="1">
    <source>
        <dbReference type="ARBA" id="ARBA00011073"/>
    </source>
</evidence>
<dbReference type="Pfam" id="PF00082">
    <property type="entry name" value="Peptidase_S8"/>
    <property type="match status" value="1"/>
</dbReference>
<dbReference type="SUPFAM" id="SSF52743">
    <property type="entry name" value="Subtilisin-like"/>
    <property type="match status" value="1"/>
</dbReference>
<keyword evidence="2 6" id="KW-0645">Protease</keyword>
<dbReference type="InterPro" id="IPR023828">
    <property type="entry name" value="Peptidase_S8_Ser-AS"/>
</dbReference>
<keyword evidence="10" id="KW-1185">Reference proteome</keyword>
<evidence type="ECO:0000313" key="9">
    <source>
        <dbReference type="EMBL" id="MFC0634103.1"/>
    </source>
</evidence>
<dbReference type="InterPro" id="IPR036852">
    <property type="entry name" value="Peptidase_S8/S53_dom_sf"/>
</dbReference>
<sequence length="686" mass="71779">MANSRALSAWNQGATGAGVTVAVVDTGIDFDQPDLAGNISPLSTDVVIGRNLPEGDDRHGTRVAGVIGAEFNGFGTIGIAYDSTILSIRADISDCNDPDDTACFRSSDLTRAIDYAVANGAKVINLSLGGDGPLGSAFEAALLRAVQAGVVIAAASGNESDPNPSWPGRYASDPRFLGGIIVVGSHDANDVISDFSSLAGVSAANFISAPGDQVITDCDGTSCWRISGTSFAAPHVAGALALLLQAFPNLTGREAIDILLRTARDAGDVGTDTTYGRGLLDIGRAFQPVGATATPQSDGSAVSVLEEPGAYLGGAFGGALGASDALTTIAYDEYERMFTVDLGAVYRAAPRRSFQPETPEPSRTATVSGLAPLGTRLSLTASVPVPVEEPVFRRDTPFSAPWLGAEPRREALALVETGRLSFAAWQGQGGARAPFRSGAGDGFAALAQADHAMRGGVDLGRVQLSAETGSGDRAAPFRRPEEDASTYSRASALWRVDETLSLNLSAGRLDERLGPLGSFFAARSDLALPSTTDFAAAGGRLELGEGVSLDGEFGTSRTEIREGLLRLSDPAIGSTWRVGLNGPCWGRLFGCSGLRLELMQPLRIERGTFEVELADVPLEYFDPTTFSVRRLSAAPDGRELNLSLITTHRTGADSALQLQAMVIRDEGHRRNAEPAFALLGSWRRGF</sequence>
<dbReference type="InterPro" id="IPR050131">
    <property type="entry name" value="Peptidase_S8_subtilisin-like"/>
</dbReference>
<comment type="similarity">
    <text evidence="1 6 7">Belongs to the peptidase S8 family.</text>
</comment>
<evidence type="ECO:0000256" key="6">
    <source>
        <dbReference type="PROSITE-ProRule" id="PRU01240"/>
    </source>
</evidence>
<dbReference type="PRINTS" id="PR00723">
    <property type="entry name" value="SUBTILISIN"/>
</dbReference>